<dbReference type="FunFam" id="3.40.47.10:FF:000007">
    <property type="entry name" value="acetyl-CoA acetyltransferase, mitochondrial"/>
    <property type="match status" value="1"/>
</dbReference>
<feature type="domain" description="Thiolase N-terminal" evidence="6">
    <location>
        <begin position="4"/>
        <end position="261"/>
    </location>
</feature>
<evidence type="ECO:0000256" key="3">
    <source>
        <dbReference type="ARBA" id="ARBA00023315"/>
    </source>
</evidence>
<dbReference type="NCBIfam" id="TIGR01930">
    <property type="entry name" value="AcCoA-C-Actrans"/>
    <property type="match status" value="1"/>
</dbReference>
<name>A0A3A4ND91_ABYX5</name>
<dbReference type="AlphaFoldDB" id="A0A3A4ND91"/>
<dbReference type="InterPro" id="IPR016039">
    <property type="entry name" value="Thiolase-like"/>
</dbReference>
<evidence type="ECO:0000256" key="1">
    <source>
        <dbReference type="ARBA" id="ARBA00010982"/>
    </source>
</evidence>
<keyword evidence="3 5" id="KW-0012">Acyltransferase</keyword>
<feature type="active site" description="Acyl-thioester intermediate" evidence="4">
    <location>
        <position position="88"/>
    </location>
</feature>
<gene>
    <name evidence="8" type="ORF">C4520_18555</name>
</gene>
<dbReference type="EMBL" id="QZKU01000127">
    <property type="protein sequence ID" value="RJP16635.1"/>
    <property type="molecule type" value="Genomic_DNA"/>
</dbReference>
<keyword evidence="2 5" id="KW-0808">Transferase</keyword>
<dbReference type="InterPro" id="IPR020615">
    <property type="entry name" value="Thiolase_acyl_enz_int_AS"/>
</dbReference>
<comment type="similarity">
    <text evidence="1 5">Belongs to the thiolase-like superfamily. Thiolase family.</text>
</comment>
<accession>A0A3A4ND91</accession>
<dbReference type="InterPro" id="IPR002155">
    <property type="entry name" value="Thiolase"/>
</dbReference>
<reference evidence="8 9" key="1">
    <citation type="journal article" date="2017" name="ISME J.">
        <title>Energy and carbon metabolisms in a deep terrestrial subsurface fluid microbial community.</title>
        <authorList>
            <person name="Momper L."/>
            <person name="Jungbluth S.P."/>
            <person name="Lee M.D."/>
            <person name="Amend J.P."/>
        </authorList>
    </citation>
    <scope>NUCLEOTIDE SEQUENCE [LARGE SCALE GENOMIC DNA]</scope>
    <source>
        <strain evidence="8">SURF_5</strain>
    </source>
</reference>
<evidence type="ECO:0000256" key="4">
    <source>
        <dbReference type="PIRSR" id="PIRSR000429-1"/>
    </source>
</evidence>
<dbReference type="PROSITE" id="PS00737">
    <property type="entry name" value="THIOLASE_2"/>
    <property type="match status" value="1"/>
</dbReference>
<dbReference type="InterPro" id="IPR020616">
    <property type="entry name" value="Thiolase_N"/>
</dbReference>
<organism evidence="8 9">
    <name type="scientific">Abyssobacteria bacterium (strain SURF_5)</name>
    <dbReference type="NCBI Taxonomy" id="2093360"/>
    <lineage>
        <taxon>Bacteria</taxon>
        <taxon>Pseudomonadati</taxon>
        <taxon>Candidatus Hydrogenedentota</taxon>
        <taxon>Candidatus Abyssobacteria</taxon>
    </lineage>
</organism>
<evidence type="ECO:0000259" key="7">
    <source>
        <dbReference type="Pfam" id="PF02803"/>
    </source>
</evidence>
<dbReference type="InterPro" id="IPR020610">
    <property type="entry name" value="Thiolase_AS"/>
</dbReference>
<dbReference type="Pfam" id="PF00108">
    <property type="entry name" value="Thiolase_N"/>
    <property type="match status" value="1"/>
</dbReference>
<comment type="caution">
    <text evidence="8">The sequence shown here is derived from an EMBL/GenBank/DDBJ whole genome shotgun (WGS) entry which is preliminary data.</text>
</comment>
<evidence type="ECO:0000256" key="5">
    <source>
        <dbReference type="RuleBase" id="RU003557"/>
    </source>
</evidence>
<protein>
    <submittedName>
        <fullName evidence="8">Acetyl-CoA C-acetyltransferase</fullName>
    </submittedName>
</protein>
<evidence type="ECO:0000313" key="8">
    <source>
        <dbReference type="EMBL" id="RJP16635.1"/>
    </source>
</evidence>
<dbReference type="PANTHER" id="PTHR18919:SF138">
    <property type="entry name" value="ACETYL-COA C-ACETYLTRANSFERASE"/>
    <property type="match status" value="1"/>
</dbReference>
<dbReference type="SUPFAM" id="SSF53901">
    <property type="entry name" value="Thiolase-like"/>
    <property type="match status" value="2"/>
</dbReference>
<feature type="active site" description="Proton acceptor" evidence="4">
    <location>
        <position position="348"/>
    </location>
</feature>
<sequence>MREVVIVGAARTPVGSFQGVLSDVPATQLGSIAIKEAIARAGISPQEVNECIMGCVLPAGLGQAPARQAAIGAGLPREVGCMTINKVCGSGLKSVMLAFDAIRVGEAEVIVAGGMENMTRAPYALDRARGGYRMGDGKIYDLMIKDGLWDVYNDFHMGNAAELCAEKFGITRQMQDAFAIESFTRAQKAQKEGLFKEEIVPVTIPQKKGDPVVVSEDEGPGRAKMDKIPKLSGAFKKDGTVTAANASSINDGAAAVVVTSADYAKKNGLTPLARIVAHSTASREPEWFTIAPVDALKKLFAKTKMTPADVDLFEINEAFAVVTIAANTEFKLDTSKVNVKGGAVALGHPIGASGARIFVTLLYAMKQRNAKRGLATLCIGGGEAVALMVER</sequence>
<dbReference type="CDD" id="cd00751">
    <property type="entry name" value="thiolase"/>
    <property type="match status" value="1"/>
</dbReference>
<feature type="domain" description="Thiolase C-terminal" evidence="7">
    <location>
        <begin position="269"/>
        <end position="391"/>
    </location>
</feature>
<dbReference type="PANTHER" id="PTHR18919">
    <property type="entry name" value="ACETYL-COA C-ACYLTRANSFERASE"/>
    <property type="match status" value="1"/>
</dbReference>
<evidence type="ECO:0000259" key="6">
    <source>
        <dbReference type="Pfam" id="PF00108"/>
    </source>
</evidence>
<dbReference type="GO" id="GO:0003988">
    <property type="term" value="F:acetyl-CoA C-acyltransferase activity"/>
    <property type="evidence" value="ECO:0007669"/>
    <property type="project" value="UniProtKB-ARBA"/>
</dbReference>
<dbReference type="Pfam" id="PF02803">
    <property type="entry name" value="Thiolase_C"/>
    <property type="match status" value="1"/>
</dbReference>
<dbReference type="InterPro" id="IPR020613">
    <property type="entry name" value="Thiolase_CS"/>
</dbReference>
<proteinExistence type="inferred from homology"/>
<feature type="active site" description="Proton acceptor" evidence="4">
    <location>
        <position position="378"/>
    </location>
</feature>
<dbReference type="PROSITE" id="PS00098">
    <property type="entry name" value="THIOLASE_1"/>
    <property type="match status" value="1"/>
</dbReference>
<dbReference type="PIRSF" id="PIRSF000429">
    <property type="entry name" value="Ac-CoA_Ac_transf"/>
    <property type="match status" value="1"/>
</dbReference>
<evidence type="ECO:0000313" key="9">
    <source>
        <dbReference type="Proteomes" id="UP000265882"/>
    </source>
</evidence>
<dbReference type="Proteomes" id="UP000265882">
    <property type="component" value="Unassembled WGS sequence"/>
</dbReference>
<dbReference type="PROSITE" id="PS00099">
    <property type="entry name" value="THIOLASE_3"/>
    <property type="match status" value="1"/>
</dbReference>
<evidence type="ECO:0000256" key="2">
    <source>
        <dbReference type="ARBA" id="ARBA00022679"/>
    </source>
</evidence>
<dbReference type="Gene3D" id="3.40.47.10">
    <property type="match status" value="2"/>
</dbReference>
<dbReference type="InterPro" id="IPR020617">
    <property type="entry name" value="Thiolase_C"/>
</dbReference>